<feature type="region of interest" description="Disordered" evidence="1">
    <location>
        <begin position="395"/>
        <end position="440"/>
    </location>
</feature>
<dbReference type="AlphaFoldDB" id="A0A4Z2FKG4"/>
<feature type="region of interest" description="Disordered" evidence="1">
    <location>
        <begin position="78"/>
        <end position="124"/>
    </location>
</feature>
<evidence type="ECO:0000256" key="1">
    <source>
        <dbReference type="SAM" id="MobiDB-lite"/>
    </source>
</evidence>
<reference evidence="2 3" key="1">
    <citation type="submission" date="2019-03" db="EMBL/GenBank/DDBJ databases">
        <title>First draft genome of Liparis tanakae, snailfish: a comprehensive survey of snailfish specific genes.</title>
        <authorList>
            <person name="Kim W."/>
            <person name="Song I."/>
            <person name="Jeong J.-H."/>
            <person name="Kim D."/>
            <person name="Kim S."/>
            <person name="Ryu S."/>
            <person name="Song J.Y."/>
            <person name="Lee S.K."/>
        </authorList>
    </citation>
    <scope>NUCLEOTIDE SEQUENCE [LARGE SCALE GENOMIC DNA]</scope>
    <source>
        <tissue evidence="2">Muscle</tissue>
    </source>
</reference>
<feature type="region of interest" description="Disordered" evidence="1">
    <location>
        <begin position="174"/>
        <end position="197"/>
    </location>
</feature>
<keyword evidence="3" id="KW-1185">Reference proteome</keyword>
<feature type="compositionally biased region" description="Basic residues" evidence="1">
    <location>
        <begin position="419"/>
        <end position="440"/>
    </location>
</feature>
<evidence type="ECO:0000313" key="3">
    <source>
        <dbReference type="Proteomes" id="UP000314294"/>
    </source>
</evidence>
<dbReference type="OrthoDB" id="6151791at2759"/>
<dbReference type="Proteomes" id="UP000314294">
    <property type="component" value="Unassembled WGS sequence"/>
</dbReference>
<feature type="compositionally biased region" description="Basic and acidic residues" evidence="1">
    <location>
        <begin position="181"/>
        <end position="192"/>
    </location>
</feature>
<sequence length="440" mass="50289">MLIQCPGSLVARGQKYFEAFFFEHPTRALEDHKDLRLYTKESLTEAMMSYTLPQITCTPRRSALHTPDHEEVALSQRLRPQSLQPPPSEAMKKTPHGTGAATVTSPTTTTASREPGAGRTHLLRRPPVVKKRLKINLQHFSRSWWSCTSREDFRHHELRECVPGPVILVTRDENESSFPKGDTDARRNRERMSVTTSTASFPELTRSEGPDPMTRSHVRFSPARLSDLHYTTTAKEHYGRRHGQRARAGVQLSGGPALNYEDYTTHSGDYTTQWRLHHPQWRLHHPVETTPPTEDYTHSGDYTTHNGDYTHSGDYTTHNGDYTTQWRLHHPQWRLHHPVKTTPPIPLLVSVGPAALLRTCRISAKAKRMIHKPAERLIMNSHLLTGKVRTWEVSPARLSVDNNNNNNNQAERGEEQRRKEKGRKVKGRKEKGRKSRGAGR</sequence>
<accession>A0A4Z2FKG4</accession>
<evidence type="ECO:0000313" key="2">
    <source>
        <dbReference type="EMBL" id="TNN41465.1"/>
    </source>
</evidence>
<protein>
    <submittedName>
        <fullName evidence="2">Uncharacterized protein</fullName>
    </submittedName>
</protein>
<proteinExistence type="predicted"/>
<name>A0A4Z2FKG4_9TELE</name>
<feature type="compositionally biased region" description="Low complexity" evidence="1">
    <location>
        <begin position="97"/>
        <end position="112"/>
    </location>
</feature>
<dbReference type="EMBL" id="SRLO01001106">
    <property type="protein sequence ID" value="TNN41465.1"/>
    <property type="molecule type" value="Genomic_DNA"/>
</dbReference>
<gene>
    <name evidence="2" type="ORF">EYF80_048371</name>
</gene>
<comment type="caution">
    <text evidence="2">The sequence shown here is derived from an EMBL/GenBank/DDBJ whole genome shotgun (WGS) entry which is preliminary data.</text>
</comment>
<organism evidence="2 3">
    <name type="scientific">Liparis tanakae</name>
    <name type="common">Tanaka's snailfish</name>
    <dbReference type="NCBI Taxonomy" id="230148"/>
    <lineage>
        <taxon>Eukaryota</taxon>
        <taxon>Metazoa</taxon>
        <taxon>Chordata</taxon>
        <taxon>Craniata</taxon>
        <taxon>Vertebrata</taxon>
        <taxon>Euteleostomi</taxon>
        <taxon>Actinopterygii</taxon>
        <taxon>Neopterygii</taxon>
        <taxon>Teleostei</taxon>
        <taxon>Neoteleostei</taxon>
        <taxon>Acanthomorphata</taxon>
        <taxon>Eupercaria</taxon>
        <taxon>Perciformes</taxon>
        <taxon>Cottioidei</taxon>
        <taxon>Cottales</taxon>
        <taxon>Liparidae</taxon>
        <taxon>Liparis</taxon>
    </lineage>
</organism>